<organism evidence="1 2">
    <name type="scientific">Methylobacterium gnaphalii</name>
    <dbReference type="NCBI Taxonomy" id="1010610"/>
    <lineage>
        <taxon>Bacteria</taxon>
        <taxon>Pseudomonadati</taxon>
        <taxon>Pseudomonadota</taxon>
        <taxon>Alphaproteobacteria</taxon>
        <taxon>Hyphomicrobiales</taxon>
        <taxon>Methylobacteriaceae</taxon>
        <taxon>Methylobacterium</taxon>
    </lineage>
</organism>
<protein>
    <submittedName>
        <fullName evidence="1">Uncharacterized protein</fullName>
    </submittedName>
</protein>
<accession>A0A512JDX8</accession>
<gene>
    <name evidence="1" type="ORF">MGN01_00090</name>
</gene>
<keyword evidence="2" id="KW-1185">Reference proteome</keyword>
<name>A0A512JDX8_9HYPH</name>
<dbReference type="RefSeq" id="WP_147044529.1">
    <property type="nucleotide sequence ID" value="NZ_BJZV01000001.1"/>
</dbReference>
<dbReference type="AlphaFoldDB" id="A0A512JDX8"/>
<dbReference type="Proteomes" id="UP000321750">
    <property type="component" value="Unassembled WGS sequence"/>
</dbReference>
<evidence type="ECO:0000313" key="1">
    <source>
        <dbReference type="EMBL" id="GEP08164.1"/>
    </source>
</evidence>
<sequence length="61" mass="6251">MIDLALDEPLALLVEAFGQEPNGAALLRFDREGAPTMTVPSAVVVAAAAQAETGIYAAHAD</sequence>
<reference evidence="1 2" key="1">
    <citation type="submission" date="2019-07" db="EMBL/GenBank/DDBJ databases">
        <title>Whole genome shotgun sequence of Methylobacterium gnaphalii NBRC 107716.</title>
        <authorList>
            <person name="Hosoyama A."/>
            <person name="Uohara A."/>
            <person name="Ohji S."/>
            <person name="Ichikawa N."/>
        </authorList>
    </citation>
    <scope>NUCLEOTIDE SEQUENCE [LARGE SCALE GENOMIC DNA]</scope>
    <source>
        <strain evidence="1 2">NBRC 107716</strain>
    </source>
</reference>
<evidence type="ECO:0000313" key="2">
    <source>
        <dbReference type="Proteomes" id="UP000321750"/>
    </source>
</evidence>
<comment type="caution">
    <text evidence="1">The sequence shown here is derived from an EMBL/GenBank/DDBJ whole genome shotgun (WGS) entry which is preliminary data.</text>
</comment>
<dbReference type="EMBL" id="BJZV01000001">
    <property type="protein sequence ID" value="GEP08164.1"/>
    <property type="molecule type" value="Genomic_DNA"/>
</dbReference>
<proteinExistence type="predicted"/>